<dbReference type="GO" id="GO:0001666">
    <property type="term" value="P:response to hypoxia"/>
    <property type="evidence" value="ECO:0007669"/>
    <property type="project" value="TreeGrafter"/>
</dbReference>
<dbReference type="SUPFAM" id="SSF52777">
    <property type="entry name" value="CoA-dependent acyltransferases"/>
    <property type="match status" value="2"/>
</dbReference>
<evidence type="ECO:0000256" key="10">
    <source>
        <dbReference type="ARBA" id="ARBA00048109"/>
    </source>
</evidence>
<evidence type="ECO:0000313" key="14">
    <source>
        <dbReference type="EMBL" id="QOW00645.1"/>
    </source>
</evidence>
<evidence type="ECO:0000256" key="4">
    <source>
        <dbReference type="ARBA" id="ARBA00013244"/>
    </source>
</evidence>
<accession>A0A7M2XS17</accession>
<dbReference type="PANTHER" id="PTHR31650">
    <property type="entry name" value="O-ACYLTRANSFERASE (WSD1-LIKE) FAMILY PROTEIN"/>
    <property type="match status" value="1"/>
</dbReference>
<dbReference type="Pfam" id="PF06974">
    <property type="entry name" value="WS_DGAT_C"/>
    <property type="match status" value="1"/>
</dbReference>
<dbReference type="Proteomes" id="UP000593818">
    <property type="component" value="Chromosome"/>
</dbReference>
<dbReference type="GO" id="GO:0019432">
    <property type="term" value="P:triglyceride biosynthetic process"/>
    <property type="evidence" value="ECO:0007669"/>
    <property type="project" value="UniProtKB-UniPathway"/>
</dbReference>
<evidence type="ECO:0000256" key="7">
    <source>
        <dbReference type="ARBA" id="ARBA00022798"/>
    </source>
</evidence>
<organism evidence="14 15">
    <name type="scientific">Rhodococcus pyridinivorans</name>
    <dbReference type="NCBI Taxonomy" id="103816"/>
    <lineage>
        <taxon>Bacteria</taxon>
        <taxon>Bacillati</taxon>
        <taxon>Actinomycetota</taxon>
        <taxon>Actinomycetes</taxon>
        <taxon>Mycobacteriales</taxon>
        <taxon>Nocardiaceae</taxon>
        <taxon>Rhodococcus</taxon>
    </lineage>
</organism>
<evidence type="ECO:0000256" key="8">
    <source>
        <dbReference type="ARBA" id="ARBA00023098"/>
    </source>
</evidence>
<evidence type="ECO:0000313" key="15">
    <source>
        <dbReference type="Proteomes" id="UP000593818"/>
    </source>
</evidence>
<dbReference type="GO" id="GO:0004144">
    <property type="term" value="F:diacylglycerol O-acyltransferase activity"/>
    <property type="evidence" value="ECO:0007669"/>
    <property type="project" value="UniProtKB-EC"/>
</dbReference>
<dbReference type="InterPro" id="IPR004255">
    <property type="entry name" value="O-acyltransferase_WSD1_N"/>
</dbReference>
<comment type="pathway">
    <text evidence="2">Lipid metabolism.</text>
</comment>
<dbReference type="InterPro" id="IPR009721">
    <property type="entry name" value="O-acyltransferase_WSD1_C"/>
</dbReference>
<dbReference type="InterPro" id="IPR014292">
    <property type="entry name" value="Acyl_transf_WS/DGAT"/>
</dbReference>
<keyword evidence="8 11" id="KW-0443">Lipid metabolism</keyword>
<dbReference type="InterPro" id="IPR023213">
    <property type="entry name" value="CAT-like_dom_sf"/>
</dbReference>
<comment type="catalytic activity">
    <reaction evidence="10 11">
        <text>an acyl-CoA + a 1,2-diacyl-sn-glycerol = a triacyl-sn-glycerol + CoA</text>
        <dbReference type="Rhea" id="RHEA:10868"/>
        <dbReference type="ChEBI" id="CHEBI:17815"/>
        <dbReference type="ChEBI" id="CHEBI:57287"/>
        <dbReference type="ChEBI" id="CHEBI:58342"/>
        <dbReference type="ChEBI" id="CHEBI:64615"/>
        <dbReference type="EC" id="2.3.1.20"/>
    </reaction>
</comment>
<keyword evidence="9 11" id="KW-0012">Acyltransferase</keyword>
<evidence type="ECO:0000256" key="2">
    <source>
        <dbReference type="ARBA" id="ARBA00005189"/>
    </source>
</evidence>
<feature type="domain" description="O-acyltransferase WSD1-like N-terminal" evidence="12">
    <location>
        <begin position="4"/>
        <end position="264"/>
    </location>
</feature>
<evidence type="ECO:0000256" key="6">
    <source>
        <dbReference type="ARBA" id="ARBA00022679"/>
    </source>
</evidence>
<name>A0A7M2XS17_9NOCA</name>
<evidence type="ECO:0000256" key="3">
    <source>
        <dbReference type="ARBA" id="ARBA00009587"/>
    </source>
</evidence>
<feature type="domain" description="O-acyltransferase WSD1 C-terminal" evidence="13">
    <location>
        <begin position="305"/>
        <end position="454"/>
    </location>
</feature>
<comment type="similarity">
    <text evidence="3 11">Belongs to the long-chain O-acyltransferase family.</text>
</comment>
<dbReference type="InterPro" id="IPR045034">
    <property type="entry name" value="O-acyltransferase_WSD1-like"/>
</dbReference>
<proteinExistence type="inferred from homology"/>
<evidence type="ECO:0000256" key="11">
    <source>
        <dbReference type="RuleBase" id="RU361241"/>
    </source>
</evidence>
<dbReference type="GO" id="GO:0005886">
    <property type="term" value="C:plasma membrane"/>
    <property type="evidence" value="ECO:0007669"/>
    <property type="project" value="TreeGrafter"/>
</dbReference>
<evidence type="ECO:0000256" key="9">
    <source>
        <dbReference type="ARBA" id="ARBA00023315"/>
    </source>
</evidence>
<dbReference type="GeneID" id="29940277"/>
<keyword evidence="7 11" id="KW-0319">Glycerol metabolism</keyword>
<dbReference type="GO" id="GO:0071731">
    <property type="term" value="P:response to nitric oxide"/>
    <property type="evidence" value="ECO:0007669"/>
    <property type="project" value="TreeGrafter"/>
</dbReference>
<dbReference type="Gene3D" id="3.30.559.10">
    <property type="entry name" value="Chloramphenicol acetyltransferase-like domain"/>
    <property type="match status" value="1"/>
</dbReference>
<keyword evidence="15" id="KW-1185">Reference proteome</keyword>
<dbReference type="PANTHER" id="PTHR31650:SF1">
    <property type="entry name" value="WAX ESTER SYNTHASE_DIACYLGLYCEROL ACYLTRANSFERASE 4-RELATED"/>
    <property type="match status" value="1"/>
</dbReference>
<keyword evidence="6 11" id="KW-0808">Transferase</keyword>
<gene>
    <name evidence="14" type="ORF">INP59_10185</name>
</gene>
<dbReference type="EC" id="2.3.1.20" evidence="4 11"/>
<dbReference type="NCBIfam" id="TIGR02946">
    <property type="entry name" value="acyl_WS_DGAT"/>
    <property type="match status" value="1"/>
</dbReference>
<comment type="pathway">
    <text evidence="1 11">Glycerolipid metabolism; triacylglycerol biosynthesis.</text>
</comment>
<keyword evidence="5 11" id="KW-0444">Lipid biosynthesis</keyword>
<sequence>MQRLSGLDAGFLYLETPSQLLHICGLIVLDPSTVPGGYDYVRLRNELEARLTAVPQFRMKLADSRFNLDHPVWVDDHDFDLDRHVHHVGVPAPGGRTELAELCGHIAAQPLDRSRPLWEMWFVDGLDDGRIAVIAKMHHAGVDGVSGAALIAQLCSLDPADPRPEPVQWGAGDANDLAIAIAGALNVARRPLHLLRILPGAVTSLTSWIARARRGDAMPAPFTAPRTPFNSTITGHRTVGFAELNLDDVKLVKNVFGVTVNDVVMAVCAGALRRYLERRSELPDSPLIGMIPVSVHGRSDRPGRNQVSAMFADLHTHIADPAERLRALSEANAVAKEHNADLGANLLQDWSQFLGAAVFAPAMRAYAGLRLADRHPVIHNLVISNVPGPPVPLYFLGARMTAMYPFGPIFHGAALNITVLSLDGRLDIGLISCPDLVPDLWKLVDDFSPALEDLILAAGAENDDILTSDVERDDVVSQER</sequence>
<dbReference type="GO" id="GO:0051701">
    <property type="term" value="P:biological process involved in interaction with host"/>
    <property type="evidence" value="ECO:0007669"/>
    <property type="project" value="TreeGrafter"/>
</dbReference>
<evidence type="ECO:0000256" key="1">
    <source>
        <dbReference type="ARBA" id="ARBA00004771"/>
    </source>
</evidence>
<dbReference type="GO" id="GO:0006071">
    <property type="term" value="P:glycerol metabolic process"/>
    <property type="evidence" value="ECO:0007669"/>
    <property type="project" value="UniProtKB-KW"/>
</dbReference>
<evidence type="ECO:0000259" key="12">
    <source>
        <dbReference type="Pfam" id="PF03007"/>
    </source>
</evidence>
<dbReference type="RefSeq" id="WP_019289223.1">
    <property type="nucleotide sequence ID" value="NZ_CP022208.1"/>
</dbReference>
<dbReference type="UniPathway" id="UPA00282"/>
<evidence type="ECO:0000256" key="5">
    <source>
        <dbReference type="ARBA" id="ARBA00022516"/>
    </source>
</evidence>
<dbReference type="EMBL" id="CP063450">
    <property type="protein sequence ID" value="QOW00645.1"/>
    <property type="molecule type" value="Genomic_DNA"/>
</dbReference>
<protein>
    <recommendedName>
        <fullName evidence="4 11">Diacylglycerol O-acyltransferase</fullName>
        <ecNumber evidence="4 11">2.3.1.20</ecNumber>
    </recommendedName>
</protein>
<dbReference type="Pfam" id="PF03007">
    <property type="entry name" value="WS_DGAT_cat"/>
    <property type="match status" value="1"/>
</dbReference>
<dbReference type="AlphaFoldDB" id="A0A7M2XS17"/>
<reference evidence="14 15" key="1">
    <citation type="submission" date="2020-10" db="EMBL/GenBank/DDBJ databases">
        <title>Whole genome sequence of oil-degrading bacteria Rhodococcus pyridinivorans strain 5Ap.</title>
        <authorList>
            <person name="Akhremchuk A.E."/>
            <person name="Valentovich L.N."/>
            <person name="Charniauskaya M.I."/>
            <person name="Bukliarevich H.A."/>
            <person name="Titok M.A."/>
        </authorList>
    </citation>
    <scope>NUCLEOTIDE SEQUENCE [LARGE SCALE GENOMIC DNA]</scope>
    <source>
        <strain evidence="14 15">5Ap</strain>
    </source>
</reference>
<evidence type="ECO:0000259" key="13">
    <source>
        <dbReference type="Pfam" id="PF06974"/>
    </source>
</evidence>